<dbReference type="GO" id="GO:1990072">
    <property type="term" value="C:TRAPPIII protein complex"/>
    <property type="evidence" value="ECO:0007669"/>
    <property type="project" value="TreeGrafter"/>
</dbReference>
<evidence type="ECO:0000259" key="5">
    <source>
        <dbReference type="Pfam" id="PF24546"/>
    </source>
</evidence>
<evidence type="ECO:0000259" key="4">
    <source>
        <dbReference type="Pfam" id="PF24545"/>
    </source>
</evidence>
<proteinExistence type="predicted"/>
<evidence type="ECO:0000256" key="1">
    <source>
        <dbReference type="SAM" id="MobiDB-lite"/>
    </source>
</evidence>
<dbReference type="InterPro" id="IPR024420">
    <property type="entry name" value="TRAPP_III_complex_Trs85"/>
</dbReference>
<evidence type="ECO:0000259" key="3">
    <source>
        <dbReference type="Pfam" id="PF24544"/>
    </source>
</evidence>
<evidence type="ECO:0000313" key="7">
    <source>
        <dbReference type="Proteomes" id="UP001431783"/>
    </source>
</evidence>
<dbReference type="PANTHER" id="PTHR12975:SF6">
    <property type="entry name" value="TRAFFICKING PROTEIN PARTICLE COMPLEX SUBUNIT 8"/>
    <property type="match status" value="1"/>
</dbReference>
<dbReference type="Pfam" id="PF24545">
    <property type="entry name" value="Ig_TPPC8_1st"/>
    <property type="match status" value="1"/>
</dbReference>
<feature type="domain" description="TPPC8 second Ig-like" evidence="3">
    <location>
        <begin position="870"/>
        <end position="987"/>
    </location>
</feature>
<protein>
    <recommendedName>
        <fullName evidence="8">Trafficking protein particle complex subunit 8</fullName>
    </recommendedName>
</protein>
<accession>A0AAW1VCD5</accession>
<dbReference type="InterPro" id="IPR058540">
    <property type="entry name" value="Ig_TPPC8_3rd"/>
</dbReference>
<organism evidence="6 7">
    <name type="scientific">Henosepilachna vigintioctopunctata</name>
    <dbReference type="NCBI Taxonomy" id="420089"/>
    <lineage>
        <taxon>Eukaryota</taxon>
        <taxon>Metazoa</taxon>
        <taxon>Ecdysozoa</taxon>
        <taxon>Arthropoda</taxon>
        <taxon>Hexapoda</taxon>
        <taxon>Insecta</taxon>
        <taxon>Pterygota</taxon>
        <taxon>Neoptera</taxon>
        <taxon>Endopterygota</taxon>
        <taxon>Coleoptera</taxon>
        <taxon>Polyphaga</taxon>
        <taxon>Cucujiformia</taxon>
        <taxon>Coccinelloidea</taxon>
        <taxon>Coccinellidae</taxon>
        <taxon>Epilachninae</taxon>
        <taxon>Epilachnini</taxon>
        <taxon>Henosepilachna</taxon>
    </lineage>
</organism>
<evidence type="ECO:0008006" key="8">
    <source>
        <dbReference type="Google" id="ProtNLM"/>
    </source>
</evidence>
<feature type="domain" description="TPPC8 first Ig-like" evidence="4">
    <location>
        <begin position="675"/>
        <end position="869"/>
    </location>
</feature>
<feature type="domain" description="TPPC8 C-terminal Ig-like" evidence="2">
    <location>
        <begin position="1201"/>
        <end position="1308"/>
    </location>
</feature>
<dbReference type="Pfam" id="PF24542">
    <property type="entry name" value="Ig_TPPC8_C"/>
    <property type="match status" value="1"/>
</dbReference>
<comment type="caution">
    <text evidence="6">The sequence shown here is derived from an EMBL/GenBank/DDBJ whole genome shotgun (WGS) entry which is preliminary data.</text>
</comment>
<name>A0AAW1VCD5_9CUCU</name>
<evidence type="ECO:0000259" key="2">
    <source>
        <dbReference type="Pfam" id="PF24542"/>
    </source>
</evidence>
<dbReference type="InterPro" id="IPR058541">
    <property type="entry name" value="Ig_TPPC8_1st"/>
</dbReference>
<keyword evidence="7" id="KW-1185">Reference proteome</keyword>
<feature type="region of interest" description="Disordered" evidence="1">
    <location>
        <begin position="275"/>
        <end position="298"/>
    </location>
</feature>
<feature type="compositionally biased region" description="Polar residues" evidence="1">
    <location>
        <begin position="275"/>
        <end position="285"/>
    </location>
</feature>
<gene>
    <name evidence="6" type="ORF">WA026_008761</name>
</gene>
<sequence length="1335" mass="150704">MSNCKQTPQDFIRNAFSPQIAVICSTQAEKCCEKNNLSFVELLQPFCRLNHDINCKDHNGTVTTIKNLKLTFLNVNHRPPQTINARKLLNLAVSESCKFKNEAICIGNYKLEIPESTPWFEEWRETFLQVQYPSDHEYTKHFLSCILVVSSTDPNPAETMIQLAQNLNQMQNNTPGKLPKWFSSNILKYYVIIHDAIDGDINIATDAYESIKSSYGSVNSFLLRMNSRPPGNGGSTEHVADPWTKFIHSNIKFSVESSTTSENIFELAEEANEIKSSSSDSQNYHPLSPEHDGLSMNNKISDKEDITSKQNGSKVHGLCLGAEDLENIKNFLLDFTKNCLVPYIEKQMQVLNDHVSNKKGVSRSLFSATKRWFNPNKPGSSSMSNNLVYASDSPELHVRKLGDLCFMFEKYSSAFQAYHLAKRDFHTDQAWLYYAGALEMAALSAFMANEANRKTHDYLEESIVTYLNTCKLPQFATRATLLGTECLKSKLLFGEAALQLIRMTSEESDLRSALLLEQASYCFLKSKMVRKYAFHMVLAGHRFSKAAQRKHSLRSYKQAYQIFEDNGWNLACDHIHYTIGRQANNLNCFDEAVDSFSKLLLGESKQTPQQQVTFLKEYLTILDNKTKHSSDGLLPSLPLPNLDISHLKVLLEPPLPLKTPGRVPAMGINFTDVTDQSTEQKLIKLEEMLLQEAQGSLPILFKPMVTLFNDKKLLMNTPNAIVNEPIQISVQIVNQLQIVLNLRNVYLLWSFKNDEQDISNENVLENNIDRYIKTHVTNLVVLEISSKVDVILMLTPLTVGDLTIIGLCYTLSTGNNPTENISIKGKQSINLKGKTQNEGNNIERPLKIKVVPPAPCLQVTFSEINSDVLCDEMQKVTVNFQNMGSVPLHKIYLASTMPQMVSNCEFYNNEDPAHDFSDIDTTQMREKLARKNHITYVPLPDGVLNSGQATSIAIWLKAPSLKGPYSIHLLIYYENVNSKSIPRYRLVRQSWHLSVSESINVSITPTESGNSASVEELSIGVKTTNLNKTHNSVLTEISLTNIGLLSRNWMFLGNIVTPQNIILHSQEAAHMLLRTRRRIKDKSEYSSIALKHEKTSIDNQLAYLAFAKKTEQRTINIFDETEFDNFEENKHGIILIQWRAVIKDAKNKRDARGQSYVPIKFVKPKKHPWLFDYAMTELPISLEDSDKRDKQYQIEKLKSQVTYNVIFPALVNHSFDTCQLCSVPVKLLIHSLVDEVLLVTVKILNSSSPVTPVRNPIFLPKASRHFRWLGSATIIRLVNPLSSETVNLTVAVNGPGAFDLGANIEVTCSKLNEPKLSSLQSCQIHSTLIVTNGNS</sequence>
<dbReference type="Pfam" id="PF24546">
    <property type="entry name" value="Ig_TPPC8_3rd"/>
    <property type="match status" value="1"/>
</dbReference>
<dbReference type="InterPro" id="IPR057651">
    <property type="entry name" value="Ig_TPPC8_C"/>
</dbReference>
<dbReference type="InterPro" id="IPR058538">
    <property type="entry name" value="Ig_TPPC8_2nd"/>
</dbReference>
<dbReference type="Proteomes" id="UP001431783">
    <property type="component" value="Unassembled WGS sequence"/>
</dbReference>
<dbReference type="PANTHER" id="PTHR12975">
    <property type="entry name" value="TRANSPORT PROTEIN TRAPP"/>
    <property type="match status" value="1"/>
</dbReference>
<dbReference type="Pfam" id="PF12739">
    <property type="entry name" value="TRAPPC-Trs85"/>
    <property type="match status" value="1"/>
</dbReference>
<dbReference type="EMBL" id="JARQZJ010000124">
    <property type="protein sequence ID" value="KAK9889951.1"/>
    <property type="molecule type" value="Genomic_DNA"/>
</dbReference>
<feature type="domain" description="TPPC8 third Ig-like" evidence="5">
    <location>
        <begin position="990"/>
        <end position="1157"/>
    </location>
</feature>
<evidence type="ECO:0000313" key="6">
    <source>
        <dbReference type="EMBL" id="KAK9889951.1"/>
    </source>
</evidence>
<dbReference type="Pfam" id="PF24544">
    <property type="entry name" value="Ig_TPPC8_2nd"/>
    <property type="match status" value="1"/>
</dbReference>
<reference evidence="6 7" key="1">
    <citation type="submission" date="2023-03" db="EMBL/GenBank/DDBJ databases">
        <title>Genome insight into feeding habits of ladybird beetles.</title>
        <authorList>
            <person name="Li H.-S."/>
            <person name="Huang Y.-H."/>
            <person name="Pang H."/>
        </authorList>
    </citation>
    <scope>NUCLEOTIDE SEQUENCE [LARGE SCALE GENOMIC DNA]</scope>
    <source>
        <strain evidence="6">SYSU_2023b</strain>
        <tissue evidence="6">Whole body</tissue>
    </source>
</reference>